<dbReference type="InterPro" id="IPR036866">
    <property type="entry name" value="RibonucZ/Hydroxyglut_hydro"/>
</dbReference>
<dbReference type="RefSeq" id="WP_100712711.1">
    <property type="nucleotide sequence ID" value="NZ_NPDY01000002.1"/>
</dbReference>
<dbReference type="AlphaFoldDB" id="A0A2M9ZPI2"/>
<sequence>MFQTRRFRVLFSIGIVLLGLLLFLFWQTSCFNSLGGNPDGLRLEKMKSARMYKDGKFENDPLVPLITPGSYMQMIRRQLFGTEQRNPARDIPIVKVDPSTFSKKISPGLRAIWLGHSTLLLEIDGTRILTDPVFSDRVSPFRNIGPERFFPLPLTLDQLPKIDAILISHDHYDHLDMESSKVLAKQGARFFVPLGVGAHLESWGIPETQIVEMDWWEKNRVGSLEVVCTPAVHYSGRGLLNRNSTLWSSWILLGEKHNFFHSGDTGYSSHFAEIGKLYGPFDLTSIKIGAYDWTWEGIHMNPESAIQAHLDLRGLKMIPVHWGTFNLAIHSWEEPILRALKAAAKNQVQILTPKPGQLVDPSTPISYTNWWEEAN</sequence>
<accession>A0A2M9ZPI2</accession>
<dbReference type="Proteomes" id="UP000231962">
    <property type="component" value="Unassembled WGS sequence"/>
</dbReference>
<keyword evidence="1" id="KW-1133">Transmembrane helix</keyword>
<keyword evidence="5" id="KW-1185">Reference proteome</keyword>
<dbReference type="OrthoDB" id="9805728at2"/>
<dbReference type="SUPFAM" id="SSF56281">
    <property type="entry name" value="Metallo-hydrolase/oxidoreductase"/>
    <property type="match status" value="1"/>
</dbReference>
<dbReference type="InterPro" id="IPR001279">
    <property type="entry name" value="Metallo-B-lactamas"/>
</dbReference>
<name>A0A2M9ZPI2_9LEPT</name>
<reference evidence="5 6" key="1">
    <citation type="submission" date="2017-07" db="EMBL/GenBank/DDBJ databases">
        <title>Leptospira spp. isolated from tropical soils.</title>
        <authorList>
            <person name="Thibeaux R."/>
            <person name="Iraola G."/>
            <person name="Ferres I."/>
            <person name="Bierque E."/>
            <person name="Girault D."/>
            <person name="Soupe-Gilbert M.-E."/>
            <person name="Picardeau M."/>
            <person name="Goarant C."/>
        </authorList>
    </citation>
    <scope>NUCLEOTIDE SEQUENCE [LARGE SCALE GENOMIC DNA]</scope>
    <source>
        <strain evidence="4 6">FH1-B-B1</strain>
        <strain evidence="3 5">FH1-B-C1</strain>
    </source>
</reference>
<dbReference type="Proteomes" id="UP000231990">
    <property type="component" value="Unassembled WGS sequence"/>
</dbReference>
<dbReference type="PANTHER" id="PTHR15032">
    <property type="entry name" value="N-ACYL-PHOSPHATIDYLETHANOLAMINE-HYDROLYZING PHOSPHOLIPASE D"/>
    <property type="match status" value="1"/>
</dbReference>
<keyword evidence="1" id="KW-0812">Transmembrane</keyword>
<proteinExistence type="predicted"/>
<dbReference type="GO" id="GO:0005737">
    <property type="term" value="C:cytoplasm"/>
    <property type="evidence" value="ECO:0007669"/>
    <property type="project" value="TreeGrafter"/>
</dbReference>
<protein>
    <recommendedName>
        <fullName evidence="2">Metallo-beta-lactamase domain-containing protein</fullName>
    </recommendedName>
</protein>
<feature type="transmembrane region" description="Helical" evidence="1">
    <location>
        <begin position="7"/>
        <end position="26"/>
    </location>
</feature>
<comment type="caution">
    <text evidence="4">The sequence shown here is derived from an EMBL/GenBank/DDBJ whole genome shotgun (WGS) entry which is preliminary data.</text>
</comment>
<dbReference type="Pfam" id="PF12706">
    <property type="entry name" value="Lactamase_B_2"/>
    <property type="match status" value="1"/>
</dbReference>
<dbReference type="PANTHER" id="PTHR15032:SF4">
    <property type="entry name" value="N-ACYL-PHOSPHATIDYLETHANOLAMINE-HYDROLYZING PHOSPHOLIPASE D"/>
    <property type="match status" value="1"/>
</dbReference>
<keyword evidence="1" id="KW-0472">Membrane</keyword>
<evidence type="ECO:0000313" key="3">
    <source>
        <dbReference type="EMBL" id="PJZ70705.1"/>
    </source>
</evidence>
<evidence type="ECO:0000259" key="2">
    <source>
        <dbReference type="Pfam" id="PF12706"/>
    </source>
</evidence>
<gene>
    <name evidence="3" type="ORF">CH360_04045</name>
    <name evidence="4" type="ORF">CH373_07185</name>
</gene>
<evidence type="ECO:0000313" key="6">
    <source>
        <dbReference type="Proteomes" id="UP000231990"/>
    </source>
</evidence>
<feature type="domain" description="Metallo-beta-lactamase" evidence="2">
    <location>
        <begin position="126"/>
        <end position="322"/>
    </location>
</feature>
<dbReference type="Gene3D" id="3.60.15.10">
    <property type="entry name" value="Ribonuclease Z/Hydroxyacylglutathione hydrolase-like"/>
    <property type="match status" value="1"/>
</dbReference>
<dbReference type="EMBL" id="NPDY01000002">
    <property type="protein sequence ID" value="PJZ70705.1"/>
    <property type="molecule type" value="Genomic_DNA"/>
</dbReference>
<evidence type="ECO:0000313" key="4">
    <source>
        <dbReference type="EMBL" id="PJZ73915.1"/>
    </source>
</evidence>
<organism evidence="4 6">
    <name type="scientific">Leptospira perolatii</name>
    <dbReference type="NCBI Taxonomy" id="2023191"/>
    <lineage>
        <taxon>Bacteria</taxon>
        <taxon>Pseudomonadati</taxon>
        <taxon>Spirochaetota</taxon>
        <taxon>Spirochaetia</taxon>
        <taxon>Leptospirales</taxon>
        <taxon>Leptospiraceae</taxon>
        <taxon>Leptospira</taxon>
    </lineage>
</organism>
<evidence type="ECO:0000313" key="5">
    <source>
        <dbReference type="Proteomes" id="UP000231962"/>
    </source>
</evidence>
<dbReference type="EMBL" id="NPDZ01000003">
    <property type="protein sequence ID" value="PJZ73915.1"/>
    <property type="molecule type" value="Genomic_DNA"/>
</dbReference>
<evidence type="ECO:0000256" key="1">
    <source>
        <dbReference type="SAM" id="Phobius"/>
    </source>
</evidence>